<accession>A0ABT2RK26</accession>
<evidence type="ECO:0000256" key="4">
    <source>
        <dbReference type="ARBA" id="ARBA00022741"/>
    </source>
</evidence>
<reference evidence="10 11" key="1">
    <citation type="journal article" date="2021" name="ISME Commun">
        <title>Automated analysis of genomic sequences facilitates high-throughput and comprehensive description of bacteria.</title>
        <authorList>
            <person name="Hitch T.C.A."/>
        </authorList>
    </citation>
    <scope>NUCLEOTIDE SEQUENCE [LARGE SCALE GENOMIC DNA]</scope>
    <source>
        <strain evidence="10 11">Sanger_03</strain>
    </source>
</reference>
<dbReference type="InterPro" id="IPR036890">
    <property type="entry name" value="HATPase_C_sf"/>
</dbReference>
<organism evidence="10 11">
    <name type="scientific">Dorea acetigenes</name>
    <dbReference type="NCBI Taxonomy" id="2981787"/>
    <lineage>
        <taxon>Bacteria</taxon>
        <taxon>Bacillati</taxon>
        <taxon>Bacillota</taxon>
        <taxon>Clostridia</taxon>
        <taxon>Lachnospirales</taxon>
        <taxon>Lachnospiraceae</taxon>
        <taxon>Dorea</taxon>
    </lineage>
</organism>
<dbReference type="PROSITE" id="PS50109">
    <property type="entry name" value="HIS_KIN"/>
    <property type="match status" value="1"/>
</dbReference>
<keyword evidence="8" id="KW-0472">Membrane</keyword>
<evidence type="ECO:0000256" key="1">
    <source>
        <dbReference type="ARBA" id="ARBA00000085"/>
    </source>
</evidence>
<protein>
    <recommendedName>
        <fullName evidence="2">histidine kinase</fullName>
        <ecNumber evidence="2">2.7.13.3</ecNumber>
    </recommendedName>
</protein>
<dbReference type="SMART" id="SM00387">
    <property type="entry name" value="HATPase_c"/>
    <property type="match status" value="1"/>
</dbReference>
<dbReference type="InterPro" id="IPR004358">
    <property type="entry name" value="Sig_transdc_His_kin-like_C"/>
</dbReference>
<feature type="transmembrane region" description="Helical" evidence="8">
    <location>
        <begin position="91"/>
        <end position="108"/>
    </location>
</feature>
<evidence type="ECO:0000313" key="10">
    <source>
        <dbReference type="EMBL" id="MCU6685764.1"/>
    </source>
</evidence>
<sequence length="429" mass="49043">MNHEKSAMASRTGRILLLSFIVIFVAQINMNLFTDDFKISIAVICFPVFLYLLDYMPLIPVTILSASGVYISRILLYWLQHGSIRYFFRPYLPEFFFYLIYGCLLYVYTRAVKSGWSVVRLLLSLVLIDYFSNLTELLLRVGTEALVLHTQLGILVVALARSALAVVIITIFNRYRLTLLNREHAERYERLMLLISRLNGEVIWMQKNSSFIEKTMNTSYQLYHKLQEKGGDPDLANSALKIARDIHEIKKEYQLIMRGLSEALHTETQVEGMPVSDILALLENAVTLEGKAVGKKVSVTLKCNRHLYTDRHYLLLSVFHNLFNNALEASVSDTVNISLIQTIQDRWYLFTISDDGPGIDKDCMDQIFDPGFSTKINYDTGTISRGLGLNIVKDIVEHKFHGQIAVTSRPGDTTFTLYIPIDELEEKDL</sequence>
<evidence type="ECO:0000256" key="8">
    <source>
        <dbReference type="SAM" id="Phobius"/>
    </source>
</evidence>
<feature type="transmembrane region" description="Helical" evidence="8">
    <location>
        <begin position="115"/>
        <end position="132"/>
    </location>
</feature>
<dbReference type="Proteomes" id="UP001652431">
    <property type="component" value="Unassembled WGS sequence"/>
</dbReference>
<evidence type="ECO:0000259" key="9">
    <source>
        <dbReference type="PROSITE" id="PS50109"/>
    </source>
</evidence>
<evidence type="ECO:0000256" key="7">
    <source>
        <dbReference type="ARBA" id="ARBA00023012"/>
    </source>
</evidence>
<keyword evidence="6" id="KW-0067">ATP-binding</keyword>
<evidence type="ECO:0000313" key="11">
    <source>
        <dbReference type="Proteomes" id="UP001652431"/>
    </source>
</evidence>
<keyword evidence="8" id="KW-1133">Transmembrane helix</keyword>
<dbReference type="InterPro" id="IPR005467">
    <property type="entry name" value="His_kinase_dom"/>
</dbReference>
<feature type="transmembrane region" description="Helical" evidence="8">
    <location>
        <begin position="36"/>
        <end position="53"/>
    </location>
</feature>
<feature type="transmembrane region" description="Helical" evidence="8">
    <location>
        <begin position="152"/>
        <end position="172"/>
    </location>
</feature>
<comment type="caution">
    <text evidence="10">The sequence shown here is derived from an EMBL/GenBank/DDBJ whole genome shotgun (WGS) entry which is preliminary data.</text>
</comment>
<keyword evidence="7" id="KW-0902">Two-component regulatory system</keyword>
<keyword evidence="3" id="KW-0808">Transferase</keyword>
<proteinExistence type="predicted"/>
<dbReference type="EC" id="2.7.13.3" evidence="2"/>
<gene>
    <name evidence="10" type="ORF">OCV99_04175</name>
</gene>
<evidence type="ECO:0000256" key="2">
    <source>
        <dbReference type="ARBA" id="ARBA00012438"/>
    </source>
</evidence>
<dbReference type="PRINTS" id="PR00344">
    <property type="entry name" value="BCTRLSENSOR"/>
</dbReference>
<evidence type="ECO:0000256" key="5">
    <source>
        <dbReference type="ARBA" id="ARBA00022777"/>
    </source>
</evidence>
<name>A0ABT2RK26_9FIRM</name>
<dbReference type="PANTHER" id="PTHR43065:SF46">
    <property type="entry name" value="C4-DICARBOXYLATE TRANSPORT SENSOR PROTEIN DCTB"/>
    <property type="match status" value="1"/>
</dbReference>
<dbReference type="Gene3D" id="3.30.565.10">
    <property type="entry name" value="Histidine kinase-like ATPase, C-terminal domain"/>
    <property type="match status" value="1"/>
</dbReference>
<dbReference type="InterPro" id="IPR003594">
    <property type="entry name" value="HATPase_dom"/>
</dbReference>
<dbReference type="Pfam" id="PF02518">
    <property type="entry name" value="HATPase_c"/>
    <property type="match status" value="1"/>
</dbReference>
<feature type="transmembrane region" description="Helical" evidence="8">
    <location>
        <begin position="12"/>
        <end position="30"/>
    </location>
</feature>
<keyword evidence="8" id="KW-0812">Transmembrane</keyword>
<dbReference type="SUPFAM" id="SSF55874">
    <property type="entry name" value="ATPase domain of HSP90 chaperone/DNA topoisomerase II/histidine kinase"/>
    <property type="match status" value="1"/>
</dbReference>
<dbReference type="RefSeq" id="WP_262574808.1">
    <property type="nucleotide sequence ID" value="NZ_JAOQJU010000002.1"/>
</dbReference>
<keyword evidence="5 10" id="KW-0418">Kinase</keyword>
<comment type="catalytic activity">
    <reaction evidence="1">
        <text>ATP + protein L-histidine = ADP + protein N-phospho-L-histidine.</text>
        <dbReference type="EC" id="2.7.13.3"/>
    </reaction>
</comment>
<evidence type="ECO:0000256" key="3">
    <source>
        <dbReference type="ARBA" id="ARBA00022679"/>
    </source>
</evidence>
<dbReference type="EMBL" id="JAOQJU010000002">
    <property type="protein sequence ID" value="MCU6685764.1"/>
    <property type="molecule type" value="Genomic_DNA"/>
</dbReference>
<feature type="domain" description="Histidine kinase" evidence="9">
    <location>
        <begin position="315"/>
        <end position="423"/>
    </location>
</feature>
<dbReference type="GO" id="GO:0016301">
    <property type="term" value="F:kinase activity"/>
    <property type="evidence" value="ECO:0007669"/>
    <property type="project" value="UniProtKB-KW"/>
</dbReference>
<keyword evidence="11" id="KW-1185">Reference proteome</keyword>
<dbReference type="PANTHER" id="PTHR43065">
    <property type="entry name" value="SENSOR HISTIDINE KINASE"/>
    <property type="match status" value="1"/>
</dbReference>
<evidence type="ECO:0000256" key="6">
    <source>
        <dbReference type="ARBA" id="ARBA00022840"/>
    </source>
</evidence>
<keyword evidence="4" id="KW-0547">Nucleotide-binding</keyword>